<name>A0A069E220_9PROT</name>
<dbReference type="GO" id="GO:0008654">
    <property type="term" value="P:phospholipid biosynthetic process"/>
    <property type="evidence" value="ECO:0007669"/>
    <property type="project" value="UniProtKB-UniRule"/>
</dbReference>
<keyword evidence="9 10" id="KW-1208">Phospholipid metabolism</keyword>
<dbReference type="AlphaFoldDB" id="A0A069E220"/>
<evidence type="ECO:0000256" key="6">
    <source>
        <dbReference type="ARBA" id="ARBA00023098"/>
    </source>
</evidence>
<dbReference type="STRING" id="1280949.HAD_13744"/>
<dbReference type="Proteomes" id="UP000027446">
    <property type="component" value="Unassembled WGS sequence"/>
</dbReference>
<accession>A0A069E220</accession>
<reference evidence="11 12" key="1">
    <citation type="journal article" date="2014" name="Antonie Van Leeuwenhoek">
        <title>Hyphomonas beringensis sp. nov. and Hyphomonas chukchiensis sp. nov., isolated from surface seawater of the Bering Sea and Chukchi Sea.</title>
        <authorList>
            <person name="Li C."/>
            <person name="Lai Q."/>
            <person name="Li G."/>
            <person name="Dong C."/>
            <person name="Wang J."/>
            <person name="Liao Y."/>
            <person name="Shao Z."/>
        </authorList>
    </citation>
    <scope>NUCLEOTIDE SEQUENCE [LARGE SCALE GENOMIC DNA]</scope>
    <source>
        <strain evidence="11 12">MHS-3</strain>
    </source>
</reference>
<dbReference type="eggNOG" id="COG0344">
    <property type="taxonomic scope" value="Bacteria"/>
</dbReference>
<keyword evidence="5 10" id="KW-1133">Transmembrane helix</keyword>
<keyword evidence="2 10" id="KW-0444">Lipid biosynthesis</keyword>
<evidence type="ECO:0000256" key="5">
    <source>
        <dbReference type="ARBA" id="ARBA00022989"/>
    </source>
</evidence>
<keyword evidence="4 10" id="KW-0812">Transmembrane</keyword>
<comment type="caution">
    <text evidence="11">The sequence shown here is derived from an EMBL/GenBank/DDBJ whole genome shotgun (WGS) entry which is preliminary data.</text>
</comment>
<evidence type="ECO:0000256" key="3">
    <source>
        <dbReference type="ARBA" id="ARBA00022679"/>
    </source>
</evidence>
<organism evidence="11 12">
    <name type="scientific">Hyphomonas adhaerens MHS-3</name>
    <dbReference type="NCBI Taxonomy" id="1280949"/>
    <lineage>
        <taxon>Bacteria</taxon>
        <taxon>Pseudomonadati</taxon>
        <taxon>Pseudomonadota</taxon>
        <taxon>Alphaproteobacteria</taxon>
        <taxon>Hyphomonadales</taxon>
        <taxon>Hyphomonadaceae</taxon>
        <taxon>Hyphomonas</taxon>
    </lineage>
</organism>
<dbReference type="RefSeq" id="WP_035572642.1">
    <property type="nucleotide sequence ID" value="NZ_ARYH01000002.1"/>
</dbReference>
<dbReference type="HAMAP" id="MF_01043">
    <property type="entry name" value="PlsY"/>
    <property type="match status" value="1"/>
</dbReference>
<comment type="subunit">
    <text evidence="10">Probably interacts with PlsX.</text>
</comment>
<keyword evidence="6 10" id="KW-0443">Lipid metabolism</keyword>
<evidence type="ECO:0000256" key="4">
    <source>
        <dbReference type="ARBA" id="ARBA00022692"/>
    </source>
</evidence>
<feature type="transmembrane region" description="Helical" evidence="10">
    <location>
        <begin position="166"/>
        <end position="184"/>
    </location>
</feature>
<keyword evidence="12" id="KW-1185">Reference proteome</keyword>
<gene>
    <name evidence="10" type="primary">plsY</name>
    <name evidence="11" type="ORF">HAD_13744</name>
</gene>
<evidence type="ECO:0000313" key="12">
    <source>
        <dbReference type="Proteomes" id="UP000027446"/>
    </source>
</evidence>
<keyword evidence="8 10" id="KW-0594">Phospholipid biosynthesis</keyword>
<dbReference type="PATRIC" id="fig|1280949.3.peg.2792"/>
<protein>
    <recommendedName>
        <fullName evidence="10">Glycerol-3-phosphate acyltransferase</fullName>
    </recommendedName>
    <alternativeName>
        <fullName evidence="10">Acyl-PO4 G3P acyltransferase</fullName>
    </alternativeName>
    <alternativeName>
        <fullName evidence="10">Acyl-phosphate--glycerol-3-phosphate acyltransferase</fullName>
    </alternativeName>
    <alternativeName>
        <fullName evidence="10">G3P acyltransferase</fullName>
        <shortName evidence="10">GPAT</shortName>
        <ecNumber evidence="10">2.3.1.275</ecNumber>
    </alternativeName>
    <alternativeName>
        <fullName evidence="10">Lysophosphatidic acid synthase</fullName>
        <shortName evidence="10">LPA synthase</shortName>
    </alternativeName>
</protein>
<feature type="transmembrane region" description="Helical" evidence="10">
    <location>
        <begin position="6"/>
        <end position="26"/>
    </location>
</feature>
<dbReference type="GO" id="GO:0043772">
    <property type="term" value="F:acyl-phosphate glycerol-3-phosphate acyltransferase activity"/>
    <property type="evidence" value="ECO:0007669"/>
    <property type="project" value="UniProtKB-UniRule"/>
</dbReference>
<dbReference type="EMBL" id="ARYH01000002">
    <property type="protein sequence ID" value="KCZ83669.1"/>
    <property type="molecule type" value="Genomic_DNA"/>
</dbReference>
<keyword evidence="3 10" id="KW-0808">Transferase</keyword>
<evidence type="ECO:0000256" key="10">
    <source>
        <dbReference type="HAMAP-Rule" id="MF_01043"/>
    </source>
</evidence>
<keyword evidence="7 10" id="KW-0472">Membrane</keyword>
<feature type="transmembrane region" description="Helical" evidence="10">
    <location>
        <begin position="140"/>
        <end position="159"/>
    </location>
</feature>
<evidence type="ECO:0000256" key="7">
    <source>
        <dbReference type="ARBA" id="ARBA00023136"/>
    </source>
</evidence>
<dbReference type="PANTHER" id="PTHR30309">
    <property type="entry name" value="INNER MEMBRANE PROTEIN YGIH"/>
    <property type="match status" value="1"/>
</dbReference>
<dbReference type="UniPathway" id="UPA00085"/>
<sequence length="210" mass="21877">MAAYLLYPLAALIGYLAGSIPFGLLMTRAAGVGDIRQIGSGNIGATNVLRTGRKDLALATLLLDSLKAGLVALGFGVLSGPEAGLIAGASAFVGHCYPVWLGFKGGKGVATFAGLLPFVSLPAFYVAAPVWLAIFAITRISSLAALTAAVLVAPGAWFVEELQHRPHNWFVLSGLAVLSAFVFWTHRTNLGRLLKGTEPRFGSSKAKPDA</sequence>
<feature type="transmembrane region" description="Helical" evidence="10">
    <location>
        <begin position="115"/>
        <end position="134"/>
    </location>
</feature>
<evidence type="ECO:0000313" key="11">
    <source>
        <dbReference type="EMBL" id="KCZ83669.1"/>
    </source>
</evidence>
<keyword evidence="1 10" id="KW-1003">Cell membrane</keyword>
<evidence type="ECO:0000256" key="8">
    <source>
        <dbReference type="ARBA" id="ARBA00023209"/>
    </source>
</evidence>
<comment type="catalytic activity">
    <reaction evidence="10">
        <text>an acyl phosphate + sn-glycerol 3-phosphate = a 1-acyl-sn-glycero-3-phosphate + phosphate</text>
        <dbReference type="Rhea" id="RHEA:34075"/>
        <dbReference type="ChEBI" id="CHEBI:43474"/>
        <dbReference type="ChEBI" id="CHEBI:57597"/>
        <dbReference type="ChEBI" id="CHEBI:57970"/>
        <dbReference type="ChEBI" id="CHEBI:59918"/>
        <dbReference type="EC" id="2.3.1.275"/>
    </reaction>
</comment>
<dbReference type="SMART" id="SM01207">
    <property type="entry name" value="G3P_acyltransf"/>
    <property type="match status" value="1"/>
</dbReference>
<dbReference type="Pfam" id="PF02660">
    <property type="entry name" value="G3P_acyltransf"/>
    <property type="match status" value="1"/>
</dbReference>
<evidence type="ECO:0000256" key="2">
    <source>
        <dbReference type="ARBA" id="ARBA00022516"/>
    </source>
</evidence>
<comment type="subcellular location">
    <subcellularLocation>
        <location evidence="10">Cell membrane</location>
        <topology evidence="10">Multi-pass membrane protein</topology>
    </subcellularLocation>
</comment>
<dbReference type="PANTHER" id="PTHR30309:SF0">
    <property type="entry name" value="GLYCEROL-3-PHOSPHATE ACYLTRANSFERASE-RELATED"/>
    <property type="match status" value="1"/>
</dbReference>
<dbReference type="InterPro" id="IPR003811">
    <property type="entry name" value="G3P_acylTferase_PlsY"/>
</dbReference>
<comment type="function">
    <text evidence="10">Catalyzes the transfer of an acyl group from acyl-phosphate (acyl-PO(4)) to glycerol-3-phosphate (G3P) to form lysophosphatidic acid (LPA). This enzyme utilizes acyl-phosphate as fatty acyl donor, but not acyl-CoA or acyl-ACP.</text>
</comment>
<evidence type="ECO:0000256" key="9">
    <source>
        <dbReference type="ARBA" id="ARBA00023264"/>
    </source>
</evidence>
<dbReference type="OrthoDB" id="9777124at2"/>
<evidence type="ECO:0000256" key="1">
    <source>
        <dbReference type="ARBA" id="ARBA00022475"/>
    </source>
</evidence>
<comment type="pathway">
    <text evidence="10">Lipid metabolism; phospholipid metabolism.</text>
</comment>
<comment type="similarity">
    <text evidence="10">Belongs to the PlsY family.</text>
</comment>
<dbReference type="NCBIfam" id="TIGR00023">
    <property type="entry name" value="glycerol-3-phosphate 1-O-acyltransferase PlsY"/>
    <property type="match status" value="1"/>
</dbReference>
<dbReference type="GO" id="GO:0005886">
    <property type="term" value="C:plasma membrane"/>
    <property type="evidence" value="ECO:0007669"/>
    <property type="project" value="UniProtKB-SubCell"/>
</dbReference>
<proteinExistence type="inferred from homology"/>
<dbReference type="EC" id="2.3.1.275" evidence="10"/>